<keyword evidence="2" id="KW-1133">Transmembrane helix</keyword>
<dbReference type="Proteomes" id="UP000762676">
    <property type="component" value="Unassembled WGS sequence"/>
</dbReference>
<protein>
    <submittedName>
        <fullName evidence="3">Paternally-expressed gene 3 protein</fullName>
    </submittedName>
</protein>
<proteinExistence type="predicted"/>
<keyword evidence="2" id="KW-0812">Transmembrane</keyword>
<accession>A0AAV4JFK4</accession>
<dbReference type="Pfam" id="PF26137">
    <property type="entry name" value="Toxin_SdpC"/>
    <property type="match status" value="1"/>
</dbReference>
<keyword evidence="4" id="KW-1185">Reference proteome</keyword>
<evidence type="ECO:0000313" key="3">
    <source>
        <dbReference type="EMBL" id="GFS21557.1"/>
    </source>
</evidence>
<evidence type="ECO:0000313" key="4">
    <source>
        <dbReference type="Proteomes" id="UP000762676"/>
    </source>
</evidence>
<keyword evidence="2" id="KW-0472">Membrane</keyword>
<feature type="compositionally biased region" description="Basic and acidic residues" evidence="1">
    <location>
        <begin position="41"/>
        <end position="171"/>
    </location>
</feature>
<dbReference type="AlphaFoldDB" id="A0AAV4JFK4"/>
<sequence length="366" mass="40953">MCDAQSVKKPRSTRLAPTGSGRPVGHCTQVVPDLWRGRQRKTAEDRGRQCKTAEDRGRQRKIAEDIGRQRKTEEDSGRWRKTTEDNGRSGKQRKILEDRGSYWKTVEDSGRQRKTEEDSGRPRKTEEDSGRQRKTEEDKRRQKKTEEDSGRLRKTAEDRGRQRKTAEDSGRQRKTAQDTNYVYLDHLQVMPLHQAKVPETDIDQPTHQNSGGLYRDGSSLVAFTYLNLMTIMREEEEEAVVIVAVAAAAAVVVVVVIVAVVVVVVEVVVVVYTRIAGDSNLGQEKSVALATRPPARLEITDLTWNATEGDVVVWLRVSSGVGVLSVECLDAWAGGEHRSEVVKTTAGVLGTSEQCARNRVFLNYSP</sequence>
<dbReference type="InterPro" id="IPR023888">
    <property type="entry name" value="SdpC-like"/>
</dbReference>
<comment type="caution">
    <text evidence="3">The sequence shown here is derived from an EMBL/GenBank/DDBJ whole genome shotgun (WGS) entry which is preliminary data.</text>
</comment>
<organism evidence="3 4">
    <name type="scientific">Elysia marginata</name>
    <dbReference type="NCBI Taxonomy" id="1093978"/>
    <lineage>
        <taxon>Eukaryota</taxon>
        <taxon>Metazoa</taxon>
        <taxon>Spiralia</taxon>
        <taxon>Lophotrochozoa</taxon>
        <taxon>Mollusca</taxon>
        <taxon>Gastropoda</taxon>
        <taxon>Heterobranchia</taxon>
        <taxon>Euthyneura</taxon>
        <taxon>Panpulmonata</taxon>
        <taxon>Sacoglossa</taxon>
        <taxon>Placobranchoidea</taxon>
        <taxon>Plakobranchidae</taxon>
        <taxon>Elysia</taxon>
    </lineage>
</organism>
<evidence type="ECO:0000256" key="2">
    <source>
        <dbReference type="SAM" id="Phobius"/>
    </source>
</evidence>
<gene>
    <name evidence="3" type="ORF">ElyMa_003341600</name>
</gene>
<dbReference type="EMBL" id="BMAT01006885">
    <property type="protein sequence ID" value="GFS21557.1"/>
    <property type="molecule type" value="Genomic_DNA"/>
</dbReference>
<feature type="region of interest" description="Disordered" evidence="1">
    <location>
        <begin position="1"/>
        <end position="177"/>
    </location>
</feature>
<evidence type="ECO:0000256" key="1">
    <source>
        <dbReference type="SAM" id="MobiDB-lite"/>
    </source>
</evidence>
<reference evidence="3 4" key="1">
    <citation type="journal article" date="2021" name="Elife">
        <title>Chloroplast acquisition without the gene transfer in kleptoplastic sea slugs, Plakobranchus ocellatus.</title>
        <authorList>
            <person name="Maeda T."/>
            <person name="Takahashi S."/>
            <person name="Yoshida T."/>
            <person name="Shimamura S."/>
            <person name="Takaki Y."/>
            <person name="Nagai Y."/>
            <person name="Toyoda A."/>
            <person name="Suzuki Y."/>
            <person name="Arimoto A."/>
            <person name="Ishii H."/>
            <person name="Satoh N."/>
            <person name="Nishiyama T."/>
            <person name="Hasebe M."/>
            <person name="Maruyama T."/>
            <person name="Minagawa J."/>
            <person name="Obokata J."/>
            <person name="Shigenobu S."/>
        </authorList>
    </citation>
    <scope>NUCLEOTIDE SEQUENCE [LARGE SCALE GENOMIC DNA]</scope>
</reference>
<name>A0AAV4JFK4_9GAST</name>
<feature type="transmembrane region" description="Helical" evidence="2">
    <location>
        <begin position="239"/>
        <end position="272"/>
    </location>
</feature>